<comment type="caution">
    <text evidence="2">The sequence shown here is derived from an EMBL/GenBank/DDBJ whole genome shotgun (WGS) entry which is preliminary data.</text>
</comment>
<evidence type="ECO:0000256" key="1">
    <source>
        <dbReference type="SAM" id="SignalP"/>
    </source>
</evidence>
<dbReference type="AlphaFoldDB" id="F9FAH5"/>
<protein>
    <submittedName>
        <fullName evidence="2">Uncharacterized protein</fullName>
    </submittedName>
</protein>
<keyword evidence="1" id="KW-0732">Signal</keyword>
<accession>F9FAH5</accession>
<feature type="chain" id="PRO_5003389193" evidence="1">
    <location>
        <begin position="19"/>
        <end position="53"/>
    </location>
</feature>
<gene>
    <name evidence="2" type="ORF">FOXB_03401</name>
</gene>
<organism evidence="2">
    <name type="scientific">Fusarium oxysporum (strain Fo5176)</name>
    <name type="common">Fusarium vascular wilt</name>
    <dbReference type="NCBI Taxonomy" id="660025"/>
    <lineage>
        <taxon>Eukaryota</taxon>
        <taxon>Fungi</taxon>
        <taxon>Dikarya</taxon>
        <taxon>Ascomycota</taxon>
        <taxon>Pezizomycotina</taxon>
        <taxon>Sordariomycetes</taxon>
        <taxon>Hypocreomycetidae</taxon>
        <taxon>Hypocreales</taxon>
        <taxon>Nectriaceae</taxon>
        <taxon>Fusarium</taxon>
        <taxon>Fusarium oxysporum species complex</taxon>
    </lineage>
</organism>
<sequence>MKFNLLLGLQMCFGTSMATIFCRGTAVPGGNQLKCMLKHFPRMGWLYPVLSPA</sequence>
<evidence type="ECO:0000313" key="2">
    <source>
        <dbReference type="EMBL" id="EGU86082.1"/>
    </source>
</evidence>
<reference evidence="2" key="1">
    <citation type="journal article" date="2012" name="Mol. Plant Microbe Interact.">
        <title>A highly conserved effector in Fusarium oxysporum is required for full virulence on Arabidopsis.</title>
        <authorList>
            <person name="Thatcher L.F."/>
            <person name="Gardiner D.M."/>
            <person name="Kazan K."/>
            <person name="Manners J."/>
        </authorList>
    </citation>
    <scope>NUCLEOTIDE SEQUENCE [LARGE SCALE GENOMIC DNA]</scope>
    <source>
        <strain evidence="2">Fo5176</strain>
    </source>
</reference>
<feature type="non-terminal residue" evidence="2">
    <location>
        <position position="53"/>
    </location>
</feature>
<proteinExistence type="predicted"/>
<name>F9FAH5_FUSOF</name>
<dbReference type="EMBL" id="AFQF01001174">
    <property type="protein sequence ID" value="EGU86082.1"/>
    <property type="molecule type" value="Genomic_DNA"/>
</dbReference>
<feature type="signal peptide" evidence="1">
    <location>
        <begin position="1"/>
        <end position="18"/>
    </location>
</feature>